<protein>
    <submittedName>
        <fullName evidence="1">Uncharacterized protein</fullName>
    </submittedName>
</protein>
<keyword evidence="2" id="KW-1185">Reference proteome</keyword>
<accession>A0A6G1QI11</accession>
<dbReference type="Proteomes" id="UP000503349">
    <property type="component" value="Chromosome 17"/>
</dbReference>
<gene>
    <name evidence="1" type="ORF">EXN66_Car017717</name>
</gene>
<dbReference type="AlphaFoldDB" id="A0A6G1QI11"/>
<name>A0A6G1QI11_CHAAH</name>
<evidence type="ECO:0000313" key="2">
    <source>
        <dbReference type="Proteomes" id="UP000503349"/>
    </source>
</evidence>
<dbReference type="EMBL" id="CM015728">
    <property type="protein sequence ID" value="KAF3702029.1"/>
    <property type="molecule type" value="Genomic_DNA"/>
</dbReference>
<sequence>MVVGARQGVQQLLNLLIYCQFHAQPSLGFTEDALEKKNIFSELQFSGLKFLVDSRGQRRRARLVQLYSNNPLLQLWYTEVCL</sequence>
<evidence type="ECO:0000313" key="1">
    <source>
        <dbReference type="EMBL" id="KAF3702029.1"/>
    </source>
</evidence>
<reference evidence="1 2" key="1">
    <citation type="submission" date="2019-02" db="EMBL/GenBank/DDBJ databases">
        <title>Opniocepnalus argus genome.</title>
        <authorList>
            <person name="Zhou C."/>
            <person name="Xiao S."/>
        </authorList>
    </citation>
    <scope>NUCLEOTIDE SEQUENCE [LARGE SCALE GENOMIC DNA]</scope>
    <source>
        <strain evidence="1">OARG1902GOOAL</strain>
        <tissue evidence="1">Muscle</tissue>
    </source>
</reference>
<proteinExistence type="predicted"/>
<reference evidence="2" key="2">
    <citation type="submission" date="2019-02" db="EMBL/GenBank/DDBJ databases">
        <title>Opniocepnalus argus Var Kimnra genome.</title>
        <authorList>
            <person name="Zhou C."/>
            <person name="Xiao S."/>
        </authorList>
    </citation>
    <scope>NUCLEOTIDE SEQUENCE [LARGE SCALE GENOMIC DNA]</scope>
</reference>
<organism evidence="1 2">
    <name type="scientific">Channa argus</name>
    <name type="common">Northern snakehead</name>
    <name type="synonym">Ophicephalus argus</name>
    <dbReference type="NCBI Taxonomy" id="215402"/>
    <lineage>
        <taxon>Eukaryota</taxon>
        <taxon>Metazoa</taxon>
        <taxon>Chordata</taxon>
        <taxon>Craniata</taxon>
        <taxon>Vertebrata</taxon>
        <taxon>Euteleostomi</taxon>
        <taxon>Actinopterygii</taxon>
        <taxon>Neopterygii</taxon>
        <taxon>Teleostei</taxon>
        <taxon>Neoteleostei</taxon>
        <taxon>Acanthomorphata</taxon>
        <taxon>Anabantaria</taxon>
        <taxon>Anabantiformes</taxon>
        <taxon>Channoidei</taxon>
        <taxon>Channidae</taxon>
        <taxon>Channa</taxon>
    </lineage>
</organism>